<proteinExistence type="predicted"/>
<gene>
    <name evidence="2" type="ORF">UFOPK2399_01355</name>
</gene>
<dbReference type="PROSITE" id="PS51704">
    <property type="entry name" value="GP_PDE"/>
    <property type="match status" value="1"/>
</dbReference>
<sequence>MQTAGMDQLPFSVHRRPNTRPLVIAHRGACLVAPPNSLAAFAAAIEAGADVAELDVTASLRVGHSEAELASDAPTLDEVLALLAASGVAVHVDMKAEGIERAVVAALMQHDLVGRSVVSTTWPASLRRLVHSNPDVPRALGYPRDRLSVSRLHWPRAVTRVGAAALRSVLPVRLPVLAAISRADVLALHHSMISPKVVLAAHRRGIAVFAWTVNDPVVASRFAAIGVDGIVTDDPAGIRVVLGE</sequence>
<dbReference type="InterPro" id="IPR017946">
    <property type="entry name" value="PLC-like_Pdiesterase_TIM-brl"/>
</dbReference>
<feature type="domain" description="GP-PDE" evidence="1">
    <location>
        <begin position="1"/>
        <end position="242"/>
    </location>
</feature>
<dbReference type="InterPro" id="IPR030395">
    <property type="entry name" value="GP_PDE_dom"/>
</dbReference>
<dbReference type="AlphaFoldDB" id="A0A6J6PVT5"/>
<dbReference type="SUPFAM" id="SSF51695">
    <property type="entry name" value="PLC-like phosphodiesterases"/>
    <property type="match status" value="1"/>
</dbReference>
<dbReference type="Pfam" id="PF03009">
    <property type="entry name" value="GDPD"/>
    <property type="match status" value="2"/>
</dbReference>
<dbReference type="EMBL" id="CAEZXP010000004">
    <property type="protein sequence ID" value="CAB4700935.1"/>
    <property type="molecule type" value="Genomic_DNA"/>
</dbReference>
<evidence type="ECO:0000259" key="1">
    <source>
        <dbReference type="PROSITE" id="PS51704"/>
    </source>
</evidence>
<name>A0A6J6PVT5_9ZZZZ</name>
<dbReference type="PANTHER" id="PTHR46211:SF14">
    <property type="entry name" value="GLYCEROPHOSPHODIESTER PHOSPHODIESTERASE"/>
    <property type="match status" value="1"/>
</dbReference>
<reference evidence="2" key="1">
    <citation type="submission" date="2020-05" db="EMBL/GenBank/DDBJ databases">
        <authorList>
            <person name="Chiriac C."/>
            <person name="Salcher M."/>
            <person name="Ghai R."/>
            <person name="Kavagutti S V."/>
        </authorList>
    </citation>
    <scope>NUCLEOTIDE SEQUENCE</scope>
</reference>
<protein>
    <submittedName>
        <fullName evidence="2">Unannotated protein</fullName>
    </submittedName>
</protein>
<organism evidence="2">
    <name type="scientific">freshwater metagenome</name>
    <dbReference type="NCBI Taxonomy" id="449393"/>
    <lineage>
        <taxon>unclassified sequences</taxon>
        <taxon>metagenomes</taxon>
        <taxon>ecological metagenomes</taxon>
    </lineage>
</organism>
<dbReference type="GO" id="GO:0006629">
    <property type="term" value="P:lipid metabolic process"/>
    <property type="evidence" value="ECO:0007669"/>
    <property type="project" value="InterPro"/>
</dbReference>
<dbReference type="CDD" id="cd08556">
    <property type="entry name" value="GDPD"/>
    <property type="match status" value="1"/>
</dbReference>
<dbReference type="GO" id="GO:0008081">
    <property type="term" value="F:phosphoric diester hydrolase activity"/>
    <property type="evidence" value="ECO:0007669"/>
    <property type="project" value="InterPro"/>
</dbReference>
<dbReference type="Gene3D" id="3.20.20.190">
    <property type="entry name" value="Phosphatidylinositol (PI) phosphodiesterase"/>
    <property type="match status" value="2"/>
</dbReference>
<accession>A0A6J6PVT5</accession>
<evidence type="ECO:0000313" key="2">
    <source>
        <dbReference type="EMBL" id="CAB4700935.1"/>
    </source>
</evidence>
<dbReference type="PANTHER" id="PTHR46211">
    <property type="entry name" value="GLYCEROPHOSPHORYL DIESTER PHOSPHODIESTERASE"/>
    <property type="match status" value="1"/>
</dbReference>